<evidence type="ECO:0000256" key="4">
    <source>
        <dbReference type="ARBA" id="ARBA00022679"/>
    </source>
</evidence>
<feature type="domain" description="Glycosyl transferase family 28 C-terminal" evidence="12">
    <location>
        <begin position="177"/>
        <end position="309"/>
    </location>
</feature>
<keyword evidence="7 10" id="KW-0472">Membrane</keyword>
<dbReference type="GO" id="GO:0050511">
    <property type="term" value="F:undecaprenyldiphospho-muramoylpentapeptide beta-N-acetylglucosaminyltransferase activity"/>
    <property type="evidence" value="ECO:0007669"/>
    <property type="project" value="UniProtKB-UniRule"/>
</dbReference>
<keyword evidence="4 10" id="KW-0808">Transferase</keyword>
<keyword evidence="8 10" id="KW-0131">Cell cycle</keyword>
<dbReference type="KEGG" id="het:BBW65_04575"/>
<dbReference type="InterPro" id="IPR006009">
    <property type="entry name" value="GlcNAc_MurG"/>
</dbReference>
<name>A0A1B1U5T8_9HELI</name>
<evidence type="ECO:0000256" key="10">
    <source>
        <dbReference type="HAMAP-Rule" id="MF_00033"/>
    </source>
</evidence>
<feature type="binding site" evidence="10">
    <location>
        <position position="281"/>
    </location>
    <ligand>
        <name>UDP-N-acetyl-alpha-D-glucosamine</name>
        <dbReference type="ChEBI" id="CHEBI:57705"/>
    </ligand>
</feature>
<dbReference type="STRING" id="222136.BBW65_04575"/>
<feature type="binding site" evidence="10">
    <location>
        <position position="161"/>
    </location>
    <ligand>
        <name>UDP-N-acetyl-alpha-D-glucosamine</name>
        <dbReference type="ChEBI" id="CHEBI:57705"/>
    </ligand>
</feature>
<dbReference type="HAMAP" id="MF_00033">
    <property type="entry name" value="MurG"/>
    <property type="match status" value="1"/>
</dbReference>
<comment type="caution">
    <text evidence="10">Lacks conserved residue(s) required for the propagation of feature annotation.</text>
</comment>
<dbReference type="AlphaFoldDB" id="A0A1B1U5T8"/>
<comment type="pathway">
    <text evidence="10">Cell wall biogenesis; peptidoglycan biosynthesis.</text>
</comment>
<organism evidence="13 14">
    <name type="scientific">Helicobacter enhydrae</name>
    <dbReference type="NCBI Taxonomy" id="222136"/>
    <lineage>
        <taxon>Bacteria</taxon>
        <taxon>Pseudomonadati</taxon>
        <taxon>Campylobacterota</taxon>
        <taxon>Epsilonproteobacteria</taxon>
        <taxon>Campylobacterales</taxon>
        <taxon>Helicobacteraceae</taxon>
        <taxon>Helicobacter</taxon>
    </lineage>
</organism>
<comment type="catalytic activity">
    <reaction evidence="10">
        <text>di-trans,octa-cis-undecaprenyl diphospho-N-acetyl-alpha-D-muramoyl-L-alanyl-D-glutamyl-meso-2,6-diaminopimeloyl-D-alanyl-D-alanine + UDP-N-acetyl-alpha-D-glucosamine = di-trans,octa-cis-undecaprenyl diphospho-[N-acetyl-alpha-D-glucosaminyl-(1-&gt;4)]-N-acetyl-alpha-D-muramoyl-L-alanyl-D-glutamyl-meso-2,6-diaminopimeloyl-D-alanyl-D-alanine + UDP + H(+)</text>
        <dbReference type="Rhea" id="RHEA:31227"/>
        <dbReference type="ChEBI" id="CHEBI:15378"/>
        <dbReference type="ChEBI" id="CHEBI:57705"/>
        <dbReference type="ChEBI" id="CHEBI:58223"/>
        <dbReference type="ChEBI" id="CHEBI:61387"/>
        <dbReference type="ChEBI" id="CHEBI:61388"/>
        <dbReference type="EC" id="2.4.1.227"/>
    </reaction>
</comment>
<evidence type="ECO:0000256" key="5">
    <source>
        <dbReference type="ARBA" id="ARBA00022960"/>
    </source>
</evidence>
<evidence type="ECO:0000256" key="6">
    <source>
        <dbReference type="ARBA" id="ARBA00022984"/>
    </source>
</evidence>
<feature type="binding site" evidence="10">
    <location>
        <begin position="11"/>
        <end position="13"/>
    </location>
    <ligand>
        <name>UDP-N-acetyl-alpha-D-glucosamine</name>
        <dbReference type="ChEBI" id="CHEBI:57705"/>
    </ligand>
</feature>
<evidence type="ECO:0000256" key="7">
    <source>
        <dbReference type="ARBA" id="ARBA00023136"/>
    </source>
</evidence>
<dbReference type="GO" id="GO:0005886">
    <property type="term" value="C:plasma membrane"/>
    <property type="evidence" value="ECO:0007669"/>
    <property type="project" value="UniProtKB-SubCell"/>
</dbReference>
<keyword evidence="3 10" id="KW-0328">Glycosyltransferase</keyword>
<dbReference type="InterPro" id="IPR007235">
    <property type="entry name" value="Glyco_trans_28_C"/>
</dbReference>
<comment type="subcellular location">
    <subcellularLocation>
        <location evidence="10">Cell membrane</location>
        <topology evidence="10">Peripheral membrane protein</topology>
        <orientation evidence="10">Cytoplasmic side</orientation>
    </subcellularLocation>
</comment>
<evidence type="ECO:0000256" key="8">
    <source>
        <dbReference type="ARBA" id="ARBA00023306"/>
    </source>
</evidence>
<evidence type="ECO:0000259" key="11">
    <source>
        <dbReference type="Pfam" id="PF03033"/>
    </source>
</evidence>
<feature type="binding site" evidence="10">
    <location>
        <position position="183"/>
    </location>
    <ligand>
        <name>UDP-N-acetyl-alpha-D-glucosamine</name>
        <dbReference type="ChEBI" id="CHEBI:57705"/>
    </ligand>
</feature>
<dbReference type="GO" id="GO:0071555">
    <property type="term" value="P:cell wall organization"/>
    <property type="evidence" value="ECO:0007669"/>
    <property type="project" value="UniProtKB-KW"/>
</dbReference>
<proteinExistence type="inferred from homology"/>
<dbReference type="GO" id="GO:0005975">
    <property type="term" value="P:carbohydrate metabolic process"/>
    <property type="evidence" value="ECO:0007669"/>
    <property type="project" value="InterPro"/>
</dbReference>
<evidence type="ECO:0000313" key="13">
    <source>
        <dbReference type="EMBL" id="ANV98118.1"/>
    </source>
</evidence>
<evidence type="ECO:0000313" key="14">
    <source>
        <dbReference type="Proteomes" id="UP000092884"/>
    </source>
</evidence>
<keyword evidence="5 10" id="KW-0133">Cell shape</keyword>
<dbReference type="PANTHER" id="PTHR21015">
    <property type="entry name" value="UDP-N-ACETYLGLUCOSAMINE--N-ACETYLMURAMYL-(PENTAPEPTIDE) PYROPHOSPHORYL-UNDECAPRENOL N-ACETYLGLUCOSAMINE TRANSFERASE 1"/>
    <property type="match status" value="1"/>
</dbReference>
<keyword evidence="6 10" id="KW-0573">Peptidoglycan synthesis</keyword>
<dbReference type="PANTHER" id="PTHR21015:SF22">
    <property type="entry name" value="GLYCOSYLTRANSFERASE"/>
    <property type="match status" value="1"/>
</dbReference>
<comment type="function">
    <text evidence="10">Cell wall formation. Catalyzes the transfer of a GlcNAc subunit on undecaprenyl-pyrophosphoryl-MurNAc-pentapeptide (lipid intermediate I) to form undecaprenyl-pyrophosphoryl-MurNAc-(pentapeptide)GlcNAc (lipid intermediate II).</text>
</comment>
<dbReference type="EC" id="2.4.1.227" evidence="10"/>
<evidence type="ECO:0000256" key="3">
    <source>
        <dbReference type="ARBA" id="ARBA00022676"/>
    </source>
</evidence>
<comment type="similarity">
    <text evidence="10">Belongs to the glycosyltransferase 28 family. MurG subfamily.</text>
</comment>
<dbReference type="GO" id="GO:0008360">
    <property type="term" value="P:regulation of cell shape"/>
    <property type="evidence" value="ECO:0007669"/>
    <property type="project" value="UniProtKB-KW"/>
</dbReference>
<dbReference type="Gene3D" id="3.40.50.2000">
    <property type="entry name" value="Glycogen Phosphorylase B"/>
    <property type="match status" value="2"/>
</dbReference>
<dbReference type="CDD" id="cd03785">
    <property type="entry name" value="GT28_MurG"/>
    <property type="match status" value="1"/>
</dbReference>
<feature type="binding site" evidence="10">
    <location>
        <position position="125"/>
    </location>
    <ligand>
        <name>UDP-N-acetyl-alpha-D-glucosamine</name>
        <dbReference type="ChEBI" id="CHEBI:57705"/>
    </ligand>
</feature>
<protein>
    <recommendedName>
        <fullName evidence="10">UDP-N-acetylglucosamine--N-acetylmuramyl-(pentapeptide) pyrophosphoryl-undecaprenol N-acetylglucosamine transferase</fullName>
        <ecNumber evidence="10">2.4.1.227</ecNumber>
    </recommendedName>
    <alternativeName>
        <fullName evidence="10">Undecaprenyl-PP-MurNAc-pentapeptide-UDPGlcNAc GlcNAc transferase</fullName>
    </alternativeName>
</protein>
<dbReference type="NCBIfam" id="TIGR01133">
    <property type="entry name" value="murG"/>
    <property type="match status" value="1"/>
</dbReference>
<evidence type="ECO:0000256" key="1">
    <source>
        <dbReference type="ARBA" id="ARBA00022475"/>
    </source>
</evidence>
<dbReference type="GO" id="GO:0009252">
    <property type="term" value="P:peptidoglycan biosynthetic process"/>
    <property type="evidence" value="ECO:0007669"/>
    <property type="project" value="UniProtKB-UniRule"/>
</dbReference>
<dbReference type="UniPathway" id="UPA00219"/>
<sequence>MQKLVITGGGTGGHLAIAKAMLQECQKRGVEVFYIGSTSGQDIAWFQNEEGFEQKYFLETYGVVNQRGLKVFQSLYAQMKSIYQAYKILKTIKPDALISVGGYSAGPASFAALLHRIPLFIHEQNAIRGRLNRILSPVAKCIFGSFESSEKHFIKTSYPVREEFFANMRLRQEVKCVLFLGGSQGAVAINDFALKIAPILAQRGMKILHQSGEKDLARVQKAYAELGISAEVFGFSADMASLMQQADLCFARAGASSVWEMCANALPCVYIPYPYAAGNHQYHNAMYFVKRGLGMLCEQQDLNESVVEQAFNLPISTISSKLSTEICFGGADEIYTHLKHLLQ</sequence>
<evidence type="ECO:0000256" key="9">
    <source>
        <dbReference type="ARBA" id="ARBA00023316"/>
    </source>
</evidence>
<dbReference type="GO" id="GO:0051301">
    <property type="term" value="P:cell division"/>
    <property type="evidence" value="ECO:0007669"/>
    <property type="project" value="UniProtKB-KW"/>
</dbReference>
<dbReference type="EMBL" id="CP016503">
    <property type="protein sequence ID" value="ANV98118.1"/>
    <property type="molecule type" value="Genomic_DNA"/>
</dbReference>
<keyword evidence="14" id="KW-1185">Reference proteome</keyword>
<reference evidence="14" key="1">
    <citation type="submission" date="2016-07" db="EMBL/GenBank/DDBJ databases">
        <authorList>
            <person name="Florea S."/>
            <person name="Webb J.S."/>
            <person name="Jaromczyk J."/>
            <person name="Schardl C.L."/>
        </authorList>
    </citation>
    <scope>NUCLEOTIDE SEQUENCE [LARGE SCALE GENOMIC DNA]</scope>
    <source>
        <strain evidence="14">MIT 01-6242</strain>
    </source>
</reference>
<dbReference type="Proteomes" id="UP000092884">
    <property type="component" value="Chromosome"/>
</dbReference>
<evidence type="ECO:0000256" key="2">
    <source>
        <dbReference type="ARBA" id="ARBA00022618"/>
    </source>
</evidence>
<dbReference type="OrthoDB" id="9808936at2"/>
<dbReference type="GO" id="GO:0051991">
    <property type="term" value="F:UDP-N-acetyl-D-glucosamine:N-acetylmuramoyl-L-alanyl-D-glutamyl-meso-2,6-diaminopimelyl-D-alanyl-D-alanine-diphosphoundecaprenol 4-beta-N-acetylglucosaminlytransferase activity"/>
    <property type="evidence" value="ECO:0007669"/>
    <property type="project" value="RHEA"/>
</dbReference>
<dbReference type="InterPro" id="IPR004276">
    <property type="entry name" value="GlycoTrans_28_N"/>
</dbReference>
<keyword evidence="2 10" id="KW-0132">Cell division</keyword>
<dbReference type="RefSeq" id="WP_066340372.1">
    <property type="nucleotide sequence ID" value="NZ_CP016503.1"/>
</dbReference>
<keyword evidence="1 10" id="KW-1003">Cell membrane</keyword>
<keyword evidence="9 10" id="KW-0961">Cell wall biogenesis/degradation</keyword>
<gene>
    <name evidence="10" type="primary">murG</name>
    <name evidence="13" type="ORF">BBW65_04575</name>
</gene>
<dbReference type="Pfam" id="PF03033">
    <property type="entry name" value="Glyco_transf_28"/>
    <property type="match status" value="1"/>
</dbReference>
<evidence type="ECO:0000259" key="12">
    <source>
        <dbReference type="Pfam" id="PF04101"/>
    </source>
</evidence>
<dbReference type="SUPFAM" id="SSF53756">
    <property type="entry name" value="UDP-Glycosyltransferase/glycogen phosphorylase"/>
    <property type="match status" value="1"/>
</dbReference>
<accession>A0A1B1U5T8</accession>
<feature type="domain" description="Glycosyltransferase family 28 N-terminal" evidence="11">
    <location>
        <begin position="5"/>
        <end position="143"/>
    </location>
</feature>
<dbReference type="Pfam" id="PF04101">
    <property type="entry name" value="Glyco_tran_28_C"/>
    <property type="match status" value="1"/>
</dbReference>